<dbReference type="EMBL" id="SUNJ01006067">
    <property type="protein sequence ID" value="TPP63109.1"/>
    <property type="molecule type" value="Genomic_DNA"/>
</dbReference>
<organism evidence="1 2">
    <name type="scientific">Fasciola gigantica</name>
    <name type="common">Giant liver fluke</name>
    <dbReference type="NCBI Taxonomy" id="46835"/>
    <lineage>
        <taxon>Eukaryota</taxon>
        <taxon>Metazoa</taxon>
        <taxon>Spiralia</taxon>
        <taxon>Lophotrochozoa</taxon>
        <taxon>Platyhelminthes</taxon>
        <taxon>Trematoda</taxon>
        <taxon>Digenea</taxon>
        <taxon>Plagiorchiida</taxon>
        <taxon>Echinostomata</taxon>
        <taxon>Echinostomatoidea</taxon>
        <taxon>Fasciolidae</taxon>
        <taxon>Fasciola</taxon>
    </lineage>
</organism>
<protein>
    <submittedName>
        <fullName evidence="1">Uncharacterized protein</fullName>
    </submittedName>
</protein>
<proteinExistence type="predicted"/>
<name>A0A504YRQ5_FASGI</name>
<dbReference type="STRING" id="46835.A0A504YRQ5"/>
<evidence type="ECO:0000313" key="2">
    <source>
        <dbReference type="Proteomes" id="UP000316759"/>
    </source>
</evidence>
<sequence>MPLIRNSRRNAYCAISQYLSYSQGRFQPYGPASTCKLRTLKRELADRGLTAFSKQAGLGGRAAPNLGVPRGAENLRPTTHLQKPNSDSISEDQLVQSVRSAVLDKLRRCERELLMQHRDEIQSLQETQADLVRGGALLSDMLSRMDREKVSLHRLLSCHCLNAN</sequence>
<accession>A0A504YRQ5</accession>
<dbReference type="Gene3D" id="6.10.250.370">
    <property type="match status" value="1"/>
</dbReference>
<dbReference type="OrthoDB" id="306304at2759"/>
<comment type="caution">
    <text evidence="1">The sequence shown here is derived from an EMBL/GenBank/DDBJ whole genome shotgun (WGS) entry which is preliminary data.</text>
</comment>
<reference evidence="1 2" key="1">
    <citation type="submission" date="2019-04" db="EMBL/GenBank/DDBJ databases">
        <title>Annotation for the trematode Fasciola gigantica.</title>
        <authorList>
            <person name="Choi Y.-J."/>
        </authorList>
    </citation>
    <scope>NUCLEOTIDE SEQUENCE [LARGE SCALE GENOMIC DNA]</scope>
    <source>
        <strain evidence="1">Uganda_cow_1</strain>
    </source>
</reference>
<evidence type="ECO:0000313" key="1">
    <source>
        <dbReference type="EMBL" id="TPP63109.1"/>
    </source>
</evidence>
<dbReference type="Proteomes" id="UP000316759">
    <property type="component" value="Unassembled WGS sequence"/>
</dbReference>
<gene>
    <name evidence="1" type="ORF">FGIG_07359</name>
</gene>
<dbReference type="AlphaFoldDB" id="A0A504YRQ5"/>
<keyword evidence="2" id="KW-1185">Reference proteome</keyword>